<organism evidence="2 3">
    <name type="scientific">Methanocalculus chunghsingensis</name>
    <dbReference type="NCBI Taxonomy" id="156457"/>
    <lineage>
        <taxon>Archaea</taxon>
        <taxon>Methanobacteriati</taxon>
        <taxon>Methanobacteriota</taxon>
        <taxon>Stenosarchaea group</taxon>
        <taxon>Methanomicrobia</taxon>
        <taxon>Methanomicrobiales</taxon>
        <taxon>Methanocalculaceae</taxon>
        <taxon>Methanocalculus</taxon>
    </lineage>
</organism>
<dbReference type="RefSeq" id="WP_211531501.1">
    <property type="nucleotide sequence ID" value="NZ_JWHL01000019.1"/>
</dbReference>
<keyword evidence="1" id="KW-1133">Transmembrane helix</keyword>
<protein>
    <submittedName>
        <fullName evidence="2">Uncharacterized protein</fullName>
    </submittedName>
</protein>
<keyword evidence="1" id="KW-0812">Transmembrane</keyword>
<evidence type="ECO:0000313" key="2">
    <source>
        <dbReference type="EMBL" id="MBR1369755.1"/>
    </source>
</evidence>
<feature type="transmembrane region" description="Helical" evidence="1">
    <location>
        <begin position="6"/>
        <end position="30"/>
    </location>
</feature>
<evidence type="ECO:0000256" key="1">
    <source>
        <dbReference type="SAM" id="Phobius"/>
    </source>
</evidence>
<sequence length="61" mass="6801">MSDKEVYTYLLAGLILLFIGLIAPTIYSYIPEDLQEPFNFVAFFIILFIVVFIAIGPRGGG</sequence>
<name>A0A8J7WB83_9EURY</name>
<keyword evidence="3" id="KW-1185">Reference proteome</keyword>
<proteinExistence type="predicted"/>
<dbReference type="EMBL" id="JWHL01000019">
    <property type="protein sequence ID" value="MBR1369755.1"/>
    <property type="molecule type" value="Genomic_DNA"/>
</dbReference>
<dbReference type="AlphaFoldDB" id="A0A8J7WB83"/>
<evidence type="ECO:0000313" key="3">
    <source>
        <dbReference type="Proteomes" id="UP000730161"/>
    </source>
</evidence>
<accession>A0A8J7WB83</accession>
<keyword evidence="1" id="KW-0472">Membrane</keyword>
<gene>
    <name evidence="2" type="ORF">RJ53_09830</name>
</gene>
<dbReference type="Proteomes" id="UP000730161">
    <property type="component" value="Unassembled WGS sequence"/>
</dbReference>
<reference evidence="2" key="1">
    <citation type="submission" date="2014-12" db="EMBL/GenBank/DDBJ databases">
        <authorList>
            <person name="Huang H.-H."/>
            <person name="Chen S.-C."/>
            <person name="Lai M.-C."/>
        </authorList>
    </citation>
    <scope>NUCLEOTIDE SEQUENCE</scope>
    <source>
        <strain evidence="2">K1F9705b</strain>
    </source>
</reference>
<feature type="transmembrane region" description="Helical" evidence="1">
    <location>
        <begin position="37"/>
        <end position="55"/>
    </location>
</feature>
<comment type="caution">
    <text evidence="2">The sequence shown here is derived from an EMBL/GenBank/DDBJ whole genome shotgun (WGS) entry which is preliminary data.</text>
</comment>